<dbReference type="Proteomes" id="UP000309594">
    <property type="component" value="Unassembled WGS sequence"/>
</dbReference>
<dbReference type="PROSITE" id="PS51186">
    <property type="entry name" value="GNAT"/>
    <property type="match status" value="1"/>
</dbReference>
<name>A0A4U1G0F8_9SPHI</name>
<reference evidence="2 3" key="1">
    <citation type="submission" date="2019-04" db="EMBL/GenBank/DDBJ databases">
        <title>Pedobacter sp. RP-1-16 sp. nov., isolated from Arctic soil.</title>
        <authorList>
            <person name="Dahal R.H."/>
            <person name="Kim D.-U."/>
        </authorList>
    </citation>
    <scope>NUCLEOTIDE SEQUENCE [LARGE SCALE GENOMIC DNA]</scope>
    <source>
        <strain evidence="2 3">RP-1-16</strain>
    </source>
</reference>
<evidence type="ECO:0000259" key="1">
    <source>
        <dbReference type="PROSITE" id="PS51186"/>
    </source>
</evidence>
<protein>
    <submittedName>
        <fullName evidence="2">GNAT family N-acetyltransferase</fullName>
    </submittedName>
</protein>
<dbReference type="Pfam" id="PF13302">
    <property type="entry name" value="Acetyltransf_3"/>
    <property type="match status" value="1"/>
</dbReference>
<dbReference type="InterPro" id="IPR016181">
    <property type="entry name" value="Acyl_CoA_acyltransferase"/>
</dbReference>
<accession>A0A4U1G0F8</accession>
<keyword evidence="2" id="KW-0808">Transferase</keyword>
<proteinExistence type="predicted"/>
<dbReference type="RefSeq" id="WP_136881860.1">
    <property type="nucleotide sequence ID" value="NZ_SWDX01000011.1"/>
</dbReference>
<evidence type="ECO:0000313" key="2">
    <source>
        <dbReference type="EMBL" id="TKC56947.1"/>
    </source>
</evidence>
<dbReference type="InterPro" id="IPR000182">
    <property type="entry name" value="GNAT_dom"/>
</dbReference>
<dbReference type="Gene3D" id="3.40.630.30">
    <property type="match status" value="1"/>
</dbReference>
<evidence type="ECO:0000313" key="3">
    <source>
        <dbReference type="Proteomes" id="UP000309594"/>
    </source>
</evidence>
<dbReference type="AlphaFoldDB" id="A0A4U1G0F8"/>
<dbReference type="SUPFAM" id="SSF55729">
    <property type="entry name" value="Acyl-CoA N-acyltransferases (Nat)"/>
    <property type="match status" value="1"/>
</dbReference>
<feature type="domain" description="N-acetyltransferase" evidence="1">
    <location>
        <begin position="4"/>
        <end position="154"/>
    </location>
</feature>
<dbReference type="GO" id="GO:0016747">
    <property type="term" value="F:acyltransferase activity, transferring groups other than amino-acyl groups"/>
    <property type="evidence" value="ECO:0007669"/>
    <property type="project" value="InterPro"/>
</dbReference>
<organism evidence="2 3">
    <name type="scientific">Pedobacter hiemivivus</name>
    <dbReference type="NCBI Taxonomy" id="2530454"/>
    <lineage>
        <taxon>Bacteria</taxon>
        <taxon>Pseudomonadati</taxon>
        <taxon>Bacteroidota</taxon>
        <taxon>Sphingobacteriia</taxon>
        <taxon>Sphingobacteriales</taxon>
        <taxon>Sphingobacteriaceae</taxon>
        <taxon>Pedobacter</taxon>
    </lineage>
</organism>
<gene>
    <name evidence="2" type="ORF">FBD94_22380</name>
</gene>
<dbReference type="PANTHER" id="PTHR43328:SF1">
    <property type="entry name" value="N-ACETYLTRANSFERASE DOMAIN-CONTAINING PROTEIN"/>
    <property type="match status" value="1"/>
</dbReference>
<sequence>MIQLNYRKACIEDLDLYFKWSNDPLVRQNSFNQTEIPYSDHVRWFTNKLKDERCHFYLFLDSNFKAVGQVRIDKFDDEIIIGLSIDEHFRGKGLGPEMLNLACIDYKKFHPDEIIVAYIKEGNISSYKVFEKAGFGNGTKIMVKNGLTYRLIKK</sequence>
<comment type="caution">
    <text evidence="2">The sequence shown here is derived from an EMBL/GenBank/DDBJ whole genome shotgun (WGS) entry which is preliminary data.</text>
</comment>
<dbReference type="PANTHER" id="PTHR43328">
    <property type="entry name" value="ACETYLTRANSFERASE-RELATED"/>
    <property type="match status" value="1"/>
</dbReference>
<dbReference type="EMBL" id="SWDX01000011">
    <property type="protein sequence ID" value="TKC56947.1"/>
    <property type="molecule type" value="Genomic_DNA"/>
</dbReference>